<dbReference type="GO" id="GO:0016289">
    <property type="term" value="F:acyl-CoA hydrolase activity"/>
    <property type="evidence" value="ECO:0007669"/>
    <property type="project" value="UniProtKB-ARBA"/>
</dbReference>
<dbReference type="PANTHER" id="PTHR42856:SF1">
    <property type="entry name" value="ACYL-COENZYME A THIOESTERASE PAAI"/>
    <property type="match status" value="1"/>
</dbReference>
<dbReference type="Proteomes" id="UP000203589">
    <property type="component" value="Chromosome"/>
</dbReference>
<accession>A0A222E1P7</accession>
<dbReference type="PANTHER" id="PTHR42856">
    <property type="entry name" value="ACYL-COENZYME A THIOESTERASE PAAI"/>
    <property type="match status" value="1"/>
</dbReference>
<dbReference type="Pfam" id="PF03061">
    <property type="entry name" value="4HBT"/>
    <property type="match status" value="1"/>
</dbReference>
<keyword evidence="5" id="KW-1185">Reference proteome</keyword>
<dbReference type="AlphaFoldDB" id="A0A222E1P7"/>
<reference evidence="4 5" key="1">
    <citation type="submission" date="2017-07" db="EMBL/GenBank/DDBJ databases">
        <title>Genome Sequence of Antarctobacter heliothermus Strain SMS3 Isolated from a culture of the Diatom Skeletonema marinoi.</title>
        <authorList>
            <person name="Topel M."/>
            <person name="Pinder M.I.M."/>
            <person name="Johansson O.N."/>
            <person name="Kourtchenko O."/>
            <person name="Godhe A."/>
            <person name="Clarke A.K."/>
        </authorList>
    </citation>
    <scope>NUCLEOTIDE SEQUENCE [LARGE SCALE GENOMIC DNA]</scope>
    <source>
        <strain evidence="4 5">SMS3</strain>
    </source>
</reference>
<evidence type="ECO:0000313" key="5">
    <source>
        <dbReference type="Proteomes" id="UP000203589"/>
    </source>
</evidence>
<evidence type="ECO:0000259" key="3">
    <source>
        <dbReference type="Pfam" id="PF03061"/>
    </source>
</evidence>
<feature type="domain" description="Thioesterase" evidence="3">
    <location>
        <begin position="51"/>
        <end position="125"/>
    </location>
</feature>
<dbReference type="EC" id="3.1.2.-" evidence="4"/>
<name>A0A222E1P7_9RHOB</name>
<dbReference type="InterPro" id="IPR011973">
    <property type="entry name" value="PaaD"/>
</dbReference>
<dbReference type="FunFam" id="3.10.129.10:FF:000022">
    <property type="entry name" value="Phenylacetic acid degradation protein"/>
    <property type="match status" value="1"/>
</dbReference>
<comment type="similarity">
    <text evidence="1">Belongs to the thioesterase PaaI family.</text>
</comment>
<dbReference type="CDD" id="cd03443">
    <property type="entry name" value="PaaI_thioesterase"/>
    <property type="match status" value="1"/>
</dbReference>
<dbReference type="InterPro" id="IPR006683">
    <property type="entry name" value="Thioestr_dom"/>
</dbReference>
<organism evidence="4 5">
    <name type="scientific">Antarctobacter heliothermus</name>
    <dbReference type="NCBI Taxonomy" id="74033"/>
    <lineage>
        <taxon>Bacteria</taxon>
        <taxon>Pseudomonadati</taxon>
        <taxon>Pseudomonadota</taxon>
        <taxon>Alphaproteobacteria</taxon>
        <taxon>Rhodobacterales</taxon>
        <taxon>Roseobacteraceae</taxon>
        <taxon>Antarctobacter</taxon>
    </lineage>
</organism>
<dbReference type="EMBL" id="CP022540">
    <property type="protein sequence ID" value="ASP20137.1"/>
    <property type="molecule type" value="Genomic_DNA"/>
</dbReference>
<dbReference type="NCBIfam" id="TIGR02286">
    <property type="entry name" value="PaaD"/>
    <property type="match status" value="1"/>
</dbReference>
<dbReference type="InterPro" id="IPR052723">
    <property type="entry name" value="Acyl-CoA_thioesterase_PaaI"/>
</dbReference>
<keyword evidence="2 4" id="KW-0378">Hydrolase</keyword>
<dbReference type="NCBIfam" id="TIGR00369">
    <property type="entry name" value="unchar_dom_1"/>
    <property type="match status" value="1"/>
</dbReference>
<protein>
    <submittedName>
        <fullName evidence="4">Acyl-coenzyme A thioesterase PaaI</fullName>
        <ecNumber evidence="4">3.1.2.-</ecNumber>
    </submittedName>
</protein>
<gene>
    <name evidence="4" type="primary">paaI</name>
    <name evidence="4" type="ORF">ANTHELSMS3_01438</name>
</gene>
<dbReference type="InterPro" id="IPR029069">
    <property type="entry name" value="HotDog_dom_sf"/>
</dbReference>
<proteinExistence type="inferred from homology"/>
<dbReference type="OrthoDB" id="32575at2"/>
<dbReference type="KEGG" id="aht:ANTHELSMS3_01438"/>
<dbReference type="RefSeq" id="WP_094034264.1">
    <property type="nucleotide sequence ID" value="NZ_CP022540.1"/>
</dbReference>
<evidence type="ECO:0000256" key="1">
    <source>
        <dbReference type="ARBA" id="ARBA00008324"/>
    </source>
</evidence>
<dbReference type="SUPFAM" id="SSF54637">
    <property type="entry name" value="Thioesterase/thiol ester dehydrase-isomerase"/>
    <property type="match status" value="1"/>
</dbReference>
<evidence type="ECO:0000256" key="2">
    <source>
        <dbReference type="ARBA" id="ARBA00022801"/>
    </source>
</evidence>
<sequence>MTPQERATRAAEAMWADDAASQQMGMRIEEIAPGRAVLSMEVQPHHLNGHKICHGGFIFTLADSAFAFACNSYNRLTVAQENQITFLAPGQPGERLTATAQEQALTGRSGVYDVTVTGGDGRKVALMRGLSRTVKGQLFPEDDLTLQDGA</sequence>
<dbReference type="InterPro" id="IPR003736">
    <property type="entry name" value="PAAI_dom"/>
</dbReference>
<dbReference type="Gene3D" id="3.10.129.10">
    <property type="entry name" value="Hotdog Thioesterase"/>
    <property type="match status" value="1"/>
</dbReference>
<evidence type="ECO:0000313" key="4">
    <source>
        <dbReference type="EMBL" id="ASP20137.1"/>
    </source>
</evidence>